<organism evidence="2 3">
    <name type="scientific">Bathycoccus prasinos</name>
    <dbReference type="NCBI Taxonomy" id="41875"/>
    <lineage>
        <taxon>Eukaryota</taxon>
        <taxon>Viridiplantae</taxon>
        <taxon>Chlorophyta</taxon>
        <taxon>Mamiellophyceae</taxon>
        <taxon>Mamiellales</taxon>
        <taxon>Bathycoccaceae</taxon>
        <taxon>Bathycoccus</taxon>
    </lineage>
</organism>
<proteinExistence type="predicted"/>
<gene>
    <name evidence="2" type="ordered locus">Bathy12g01050</name>
</gene>
<dbReference type="EMBL" id="FO082267">
    <property type="protein sequence ID" value="CCO18978.1"/>
    <property type="molecule type" value="Genomic_DNA"/>
</dbReference>
<evidence type="ECO:0000313" key="3">
    <source>
        <dbReference type="Proteomes" id="UP000198341"/>
    </source>
</evidence>
<dbReference type="GeneID" id="19012329"/>
<accession>K8FBI4</accession>
<reference evidence="2 3" key="1">
    <citation type="submission" date="2011-10" db="EMBL/GenBank/DDBJ databases">
        <authorList>
            <person name="Genoscope - CEA"/>
        </authorList>
    </citation>
    <scope>NUCLEOTIDE SEQUENCE [LARGE SCALE GENOMIC DNA]</scope>
    <source>
        <strain evidence="2 3">RCC 1105</strain>
    </source>
</reference>
<evidence type="ECO:0000313" key="2">
    <source>
        <dbReference type="EMBL" id="CCO18978.1"/>
    </source>
</evidence>
<evidence type="ECO:0000256" key="1">
    <source>
        <dbReference type="SAM" id="MobiDB-lite"/>
    </source>
</evidence>
<dbReference type="Proteomes" id="UP000198341">
    <property type="component" value="Chromosome 12"/>
</dbReference>
<dbReference type="AlphaFoldDB" id="K8FBI4"/>
<sequence length="971" mass="111730">MRRKKRNTRRRDDQKDAVGGSFSFTRRGLRGGFWFLLSLLFATSAFALVPSSSPTAKEKNEETSSPFTILRAEKWPNGGLRIFYSSPEKEQSDEGENAAGKNTAVELSFQKEKEEEEKKIILESTKVIATKPSSSPLPSFYSGTTTIVLAPSDGILTQSMVSGLARLIWSKDIPDSEKIAIFALRLTPELVVDYTSNNKVHVLQRLKEYTLLNHSSISPDVPFRLFSLRRALESMPPDGLKVRLHHDVIFALDEDTIENRMFVENARTLIKAESSSATIFVSSLFINGDNKVEEDNFAQWFGKFVKKRREETHVAASCDVSDEQLDHHLFEKKNTELKISPAVPDVDRKNDVISMSFKKRNKHCRIEDVLSGPYPYFDTITLKMDFTQRNEFEGKRSFRKGTYDERIAAKKKFPLTVQFENAKHGEVYEERKAFAKFHGTSTFRDCERRKSMKINLDGGKTMKLGSAAESDQFLLISLCYDDRYVKSWLMYSLLRHLGLFEDLEFRYVRLFVETNDVRESEGLYLLVENPVVKREDVKARISAVVRRRLDPVRQTRPGLGAPDVKYPKHSDFDRAIKRNEYDEIARVAKTCDDMNCYALLRKCMNIDAYITWIAFNSLVKMGDYVDEIYFYSSNENQQTPYWGLHSWDPDDAFQKCHHGGKDAYIDRFQMLYCLEGNMDVVFLRSKDMYSRFVQTLEELLEKRLNDQVILFFAEEQKKELNDVLNINNNSKNDDVAIGMLELRQMAKIPDNMAAFREMSSSLLYYIEQIRLSRRELFRVIGAFHSFNDTSEVGWKPVRLSAPAKCSNQNLSSLKLRVSERKYDQDARQEIVFEFENVSSVSGVLQIEILLDMNVVYKFNETYSEKYLPVPVEKETRALCWTNATLPGDTINMNATDGGFLTTTTLPKKSCIAGEAINVTAKFTNEAVTFTMKETRTDTTPRDKIFLSLYHGFWHPFSQAFAAVQYARILTC</sequence>
<keyword evidence="3" id="KW-1185">Reference proteome</keyword>
<protein>
    <submittedName>
        <fullName evidence="2">Uncharacterized protein</fullName>
    </submittedName>
</protein>
<dbReference type="InterPro" id="IPR014867">
    <property type="entry name" value="Spore_coat_CotH_CotH2/3/7"/>
</dbReference>
<dbReference type="Pfam" id="PF08757">
    <property type="entry name" value="CotH"/>
    <property type="match status" value="1"/>
</dbReference>
<name>K8FBI4_9CHLO</name>
<dbReference type="KEGG" id="bpg:Bathy12g01050"/>
<dbReference type="OrthoDB" id="498059at2759"/>
<feature type="region of interest" description="Disordered" evidence="1">
    <location>
        <begin position="1"/>
        <end position="21"/>
    </location>
</feature>
<dbReference type="RefSeq" id="XP_007509863.1">
    <property type="nucleotide sequence ID" value="XM_007509801.1"/>
</dbReference>